<evidence type="ECO:0000313" key="3">
    <source>
        <dbReference type="Proteomes" id="UP001416858"/>
    </source>
</evidence>
<name>A0ABP9W3W7_9BACT</name>
<dbReference type="EMBL" id="BAABRO010000049">
    <property type="protein sequence ID" value="GAA5511233.1"/>
    <property type="molecule type" value="Genomic_DNA"/>
</dbReference>
<organism evidence="2 3">
    <name type="scientific">Novipirellula caenicola</name>
    <dbReference type="NCBI Taxonomy" id="1536901"/>
    <lineage>
        <taxon>Bacteria</taxon>
        <taxon>Pseudomonadati</taxon>
        <taxon>Planctomycetota</taxon>
        <taxon>Planctomycetia</taxon>
        <taxon>Pirellulales</taxon>
        <taxon>Pirellulaceae</taxon>
        <taxon>Novipirellula</taxon>
    </lineage>
</organism>
<feature type="transmembrane region" description="Helical" evidence="1">
    <location>
        <begin position="26"/>
        <end position="51"/>
    </location>
</feature>
<accession>A0ABP9W3W7</accession>
<feature type="transmembrane region" description="Helical" evidence="1">
    <location>
        <begin position="106"/>
        <end position="129"/>
    </location>
</feature>
<dbReference type="Proteomes" id="UP001416858">
    <property type="component" value="Unassembled WGS sequence"/>
</dbReference>
<keyword evidence="1" id="KW-0472">Membrane</keyword>
<gene>
    <name evidence="2" type="ORF">Rcae01_06749</name>
</gene>
<evidence type="ECO:0008006" key="4">
    <source>
        <dbReference type="Google" id="ProtNLM"/>
    </source>
</evidence>
<feature type="transmembrane region" description="Helical" evidence="1">
    <location>
        <begin position="71"/>
        <end position="94"/>
    </location>
</feature>
<protein>
    <recommendedName>
        <fullName evidence="4">Cardiolipin synthase N-terminal domain-containing protein</fullName>
    </recommendedName>
</protein>
<keyword evidence="3" id="KW-1185">Reference proteome</keyword>
<comment type="caution">
    <text evidence="2">The sequence shown here is derived from an EMBL/GenBank/DDBJ whole genome shotgun (WGS) entry which is preliminary data.</text>
</comment>
<keyword evidence="1" id="KW-1133">Transmembrane helix</keyword>
<reference evidence="2 3" key="1">
    <citation type="submission" date="2024-02" db="EMBL/GenBank/DDBJ databases">
        <title>Rhodopirellula caenicola NBRC 110016.</title>
        <authorList>
            <person name="Ichikawa N."/>
            <person name="Katano-Makiyama Y."/>
            <person name="Hidaka K."/>
        </authorList>
    </citation>
    <scope>NUCLEOTIDE SEQUENCE [LARGE SCALE GENOMIC DNA]</scope>
    <source>
        <strain evidence="2 3">NBRC 110016</strain>
    </source>
</reference>
<sequence length="135" mass="15259">MTDANPYESPDTNANDRRSAIPGRMAVISIHIALLFAVFLGGQSLSVLISAKPDAGRLETELSGMDDFFRAFTHYSFVPVILVLLLDLPTYFAIRYLKGQPTRWVWLRWTTAMIPIAIAVFYVAFWPLIRIPIDI</sequence>
<proteinExistence type="predicted"/>
<evidence type="ECO:0000313" key="2">
    <source>
        <dbReference type="EMBL" id="GAA5511233.1"/>
    </source>
</evidence>
<evidence type="ECO:0000256" key="1">
    <source>
        <dbReference type="SAM" id="Phobius"/>
    </source>
</evidence>
<keyword evidence="1" id="KW-0812">Transmembrane</keyword>